<dbReference type="InterPro" id="IPR050491">
    <property type="entry name" value="AmpC-like"/>
</dbReference>
<reference evidence="2 3" key="1">
    <citation type="submission" date="2014-12" db="EMBL/GenBank/DDBJ databases">
        <title>Genome assembly of Enhygromyxa salina DSM 15201.</title>
        <authorList>
            <person name="Sharma G."/>
            <person name="Subramanian S."/>
        </authorList>
    </citation>
    <scope>NUCLEOTIDE SEQUENCE [LARGE SCALE GENOMIC DNA]</scope>
    <source>
        <strain evidence="2 3">DSM 15201</strain>
    </source>
</reference>
<gene>
    <name evidence="2" type="ORF">DB30_06988</name>
</gene>
<evidence type="ECO:0000259" key="1">
    <source>
        <dbReference type="Pfam" id="PF00144"/>
    </source>
</evidence>
<proteinExistence type="predicted"/>
<feature type="domain" description="Beta-lactamase-related" evidence="1">
    <location>
        <begin position="75"/>
        <end position="386"/>
    </location>
</feature>
<dbReference type="Pfam" id="PF00144">
    <property type="entry name" value="Beta-lactamase"/>
    <property type="match status" value="1"/>
</dbReference>
<evidence type="ECO:0000313" key="3">
    <source>
        <dbReference type="Proteomes" id="UP000031599"/>
    </source>
</evidence>
<comment type="caution">
    <text evidence="2">The sequence shown here is derived from an EMBL/GenBank/DDBJ whole genome shotgun (WGS) entry which is preliminary data.</text>
</comment>
<organism evidence="2 3">
    <name type="scientific">Enhygromyxa salina</name>
    <dbReference type="NCBI Taxonomy" id="215803"/>
    <lineage>
        <taxon>Bacteria</taxon>
        <taxon>Pseudomonadati</taxon>
        <taxon>Myxococcota</taxon>
        <taxon>Polyangia</taxon>
        <taxon>Nannocystales</taxon>
        <taxon>Nannocystaceae</taxon>
        <taxon>Enhygromyxa</taxon>
    </lineage>
</organism>
<dbReference type="AlphaFoldDB" id="A0A0C1Z9J9"/>
<dbReference type="Proteomes" id="UP000031599">
    <property type="component" value="Unassembled WGS sequence"/>
</dbReference>
<dbReference type="EMBL" id="JMCC02000076">
    <property type="protein sequence ID" value="KIG14239.1"/>
    <property type="molecule type" value="Genomic_DNA"/>
</dbReference>
<protein>
    <submittedName>
        <fullName evidence="2">Beta-lactamase</fullName>
    </submittedName>
</protein>
<sequence length="398" mass="40649">MRWSLVALISIAGCHSEAGERAVVRDPPEVAPSVIAATSDAPPGPEAAPHADRKRACISEALVGADPRLHGLIRAVCAEWVERELPGLALAVAEPGAAAFELQLGVRCLGEATPVGAATQFRFGSISKPVTAALALGLVADRRLSLTGRAGALVAGYDTPSGVPDPTLGALLSHRSGLGEIAPAQLVELDGAWLPALARSAAAGAPGEYHYSNAGYAVIGAMLSAATSQDYPTLVGERVAAPLGLGSFTVDAKLASAAACGHLDGAQGRAPIRVADDLEFMPGDPSWMNPGGGVLGSAIDLAWFALALGSERLPGTAAMLEPGEPLPQARRPDERYGYGLRSWSLADRTTAYGHSGNNGAFAAELMFVPGRRAIVLLTNCGAELPASVAAADQLLTVP</sequence>
<dbReference type="InterPro" id="IPR001466">
    <property type="entry name" value="Beta-lactam-related"/>
</dbReference>
<dbReference type="PANTHER" id="PTHR46825:SF7">
    <property type="entry name" value="D-ALANYL-D-ALANINE CARBOXYPEPTIDASE"/>
    <property type="match status" value="1"/>
</dbReference>
<evidence type="ECO:0000313" key="2">
    <source>
        <dbReference type="EMBL" id="KIG14239.1"/>
    </source>
</evidence>
<dbReference type="RefSeq" id="WP_165703964.1">
    <property type="nucleotide sequence ID" value="NZ_JMCC02000076.1"/>
</dbReference>
<dbReference type="SUPFAM" id="SSF56601">
    <property type="entry name" value="beta-lactamase/transpeptidase-like"/>
    <property type="match status" value="1"/>
</dbReference>
<dbReference type="InterPro" id="IPR012338">
    <property type="entry name" value="Beta-lactam/transpept-like"/>
</dbReference>
<dbReference type="Gene3D" id="3.40.710.10">
    <property type="entry name" value="DD-peptidase/beta-lactamase superfamily"/>
    <property type="match status" value="1"/>
</dbReference>
<accession>A0A0C1Z9J9</accession>
<dbReference type="PANTHER" id="PTHR46825">
    <property type="entry name" value="D-ALANYL-D-ALANINE-CARBOXYPEPTIDASE/ENDOPEPTIDASE AMPH"/>
    <property type="match status" value="1"/>
</dbReference>
<name>A0A0C1Z9J9_9BACT</name>